<dbReference type="InterPro" id="IPR013320">
    <property type="entry name" value="ConA-like_dom_sf"/>
</dbReference>
<dbReference type="Gene3D" id="2.60.120.200">
    <property type="match status" value="1"/>
</dbReference>
<accession>A0ABW1IKX0</accession>
<proteinExistence type="predicted"/>
<dbReference type="RefSeq" id="WP_379892827.1">
    <property type="nucleotide sequence ID" value="NZ_CBCSCT010000012.1"/>
</dbReference>
<keyword evidence="2" id="KW-1185">Reference proteome</keyword>
<dbReference type="SUPFAM" id="SSF49899">
    <property type="entry name" value="Concanavalin A-like lectins/glucanases"/>
    <property type="match status" value="1"/>
</dbReference>
<dbReference type="Proteomes" id="UP001596250">
    <property type="component" value="Unassembled WGS sequence"/>
</dbReference>
<evidence type="ECO:0000313" key="2">
    <source>
        <dbReference type="Proteomes" id="UP001596250"/>
    </source>
</evidence>
<protein>
    <submittedName>
        <fullName evidence="1">DUF1961 family protein</fullName>
    </submittedName>
</protein>
<dbReference type="InterPro" id="IPR015305">
    <property type="entry name" value="DUF1961"/>
</dbReference>
<dbReference type="EMBL" id="JBHSQV010000029">
    <property type="protein sequence ID" value="MFC5985701.1"/>
    <property type="molecule type" value="Genomic_DNA"/>
</dbReference>
<dbReference type="Pfam" id="PF09224">
    <property type="entry name" value="DUF1961"/>
    <property type="match status" value="1"/>
</dbReference>
<evidence type="ECO:0000313" key="1">
    <source>
        <dbReference type="EMBL" id="MFC5985701.1"/>
    </source>
</evidence>
<comment type="caution">
    <text evidence="1">The sequence shown here is derived from an EMBL/GenBank/DDBJ whole genome shotgun (WGS) entry which is preliminary data.</text>
</comment>
<reference evidence="2" key="1">
    <citation type="journal article" date="2019" name="Int. J. Syst. Evol. Microbiol.">
        <title>The Global Catalogue of Microorganisms (GCM) 10K type strain sequencing project: providing services to taxonomists for standard genome sequencing and annotation.</title>
        <authorList>
            <consortium name="The Broad Institute Genomics Platform"/>
            <consortium name="The Broad Institute Genome Sequencing Center for Infectious Disease"/>
            <person name="Wu L."/>
            <person name="Ma J."/>
        </authorList>
    </citation>
    <scope>NUCLEOTIDE SEQUENCE [LARGE SCALE GENOMIC DNA]</scope>
    <source>
        <strain evidence="2">CCM 8749</strain>
    </source>
</reference>
<sequence length="228" mass="25937">MDKPSLIPEGWMLRYENALANAEDVKSFRMEGDGAVTFPLKRMRLESVRSPEEGQAANLVFWAPYECGDDYAVSWEFLPIREPGLAILFFSARGDKGQDLFDPLLAPRAGIYDQYHHGDINAYHLSYFRRMWPEERQFHTCNLRKSYGFHLVTQGADPIPGTADCLQPYRLLLIKQGGHIQFRINELPVLDWTDDGTEFGSVLGGGKLGFRQMAPLIAEYSNLQVYSP</sequence>
<name>A0ABW1IKX0_9BACL</name>
<organism evidence="1 2">
    <name type="scientific">Marinicrinis lubricantis</name>
    <dbReference type="NCBI Taxonomy" id="2086470"/>
    <lineage>
        <taxon>Bacteria</taxon>
        <taxon>Bacillati</taxon>
        <taxon>Bacillota</taxon>
        <taxon>Bacilli</taxon>
        <taxon>Bacillales</taxon>
        <taxon>Paenibacillaceae</taxon>
    </lineage>
</organism>
<gene>
    <name evidence="1" type="ORF">ACFPXP_04555</name>
</gene>